<dbReference type="PROSITE" id="PS50011">
    <property type="entry name" value="PROTEIN_KINASE_DOM"/>
    <property type="match status" value="1"/>
</dbReference>
<protein>
    <recommendedName>
        <fullName evidence="1">non-specific serine/threonine protein kinase</fullName>
        <ecNumber evidence="1">2.7.11.1</ecNumber>
    </recommendedName>
</protein>
<keyword evidence="8" id="KW-1185">Reference proteome</keyword>
<feature type="domain" description="Protein kinase" evidence="6">
    <location>
        <begin position="20"/>
        <end position="282"/>
    </location>
</feature>
<feature type="region of interest" description="Disordered" evidence="5">
    <location>
        <begin position="539"/>
        <end position="561"/>
    </location>
</feature>
<organism evidence="7 8">
    <name type="scientific">Durusdinium trenchii</name>
    <dbReference type="NCBI Taxonomy" id="1381693"/>
    <lineage>
        <taxon>Eukaryota</taxon>
        <taxon>Sar</taxon>
        <taxon>Alveolata</taxon>
        <taxon>Dinophyceae</taxon>
        <taxon>Suessiales</taxon>
        <taxon>Symbiodiniaceae</taxon>
        <taxon>Durusdinium</taxon>
    </lineage>
</organism>
<evidence type="ECO:0000256" key="5">
    <source>
        <dbReference type="SAM" id="MobiDB-lite"/>
    </source>
</evidence>
<dbReference type="EMBL" id="CAXAMM010004335">
    <property type="protein sequence ID" value="CAK9003222.1"/>
    <property type="molecule type" value="Genomic_DNA"/>
</dbReference>
<proteinExistence type="predicted"/>
<dbReference type="PANTHER" id="PTHR48012:SF16">
    <property type="entry name" value="NON-SPECIFIC SERINE_THREONINE PROTEIN KINASE"/>
    <property type="match status" value="1"/>
</dbReference>
<comment type="caution">
    <text evidence="7">The sequence shown here is derived from an EMBL/GenBank/DDBJ whole genome shotgun (WGS) entry which is preliminary data.</text>
</comment>
<name>A0ABP0IP00_9DINO</name>
<accession>A0ABP0IP00</accession>
<feature type="binding site" evidence="4">
    <location>
        <position position="52"/>
    </location>
    <ligand>
        <name>ATP</name>
        <dbReference type="ChEBI" id="CHEBI:30616"/>
    </ligand>
</feature>
<dbReference type="Pfam" id="PF00069">
    <property type="entry name" value="Pkinase"/>
    <property type="match status" value="1"/>
</dbReference>
<feature type="compositionally biased region" description="Basic and acidic residues" evidence="5">
    <location>
        <begin position="550"/>
        <end position="561"/>
    </location>
</feature>
<dbReference type="SUPFAM" id="SSF56112">
    <property type="entry name" value="Protein kinase-like (PK-like)"/>
    <property type="match status" value="1"/>
</dbReference>
<dbReference type="Gene3D" id="1.10.510.10">
    <property type="entry name" value="Transferase(Phosphotransferase) domain 1"/>
    <property type="match status" value="1"/>
</dbReference>
<evidence type="ECO:0000313" key="8">
    <source>
        <dbReference type="Proteomes" id="UP001642464"/>
    </source>
</evidence>
<evidence type="ECO:0000256" key="4">
    <source>
        <dbReference type="PROSITE-ProRule" id="PRU10141"/>
    </source>
</evidence>
<dbReference type="Gene3D" id="3.30.200.20">
    <property type="entry name" value="Phosphorylase Kinase, domain 1"/>
    <property type="match status" value="1"/>
</dbReference>
<keyword evidence="3 4" id="KW-0067">ATP-binding</keyword>
<dbReference type="InterPro" id="IPR000719">
    <property type="entry name" value="Prot_kinase_dom"/>
</dbReference>
<dbReference type="Proteomes" id="UP001642464">
    <property type="component" value="Unassembled WGS sequence"/>
</dbReference>
<dbReference type="InterPro" id="IPR050629">
    <property type="entry name" value="STE20/SPS1-PAK"/>
</dbReference>
<dbReference type="InterPro" id="IPR017441">
    <property type="entry name" value="Protein_kinase_ATP_BS"/>
</dbReference>
<evidence type="ECO:0000259" key="6">
    <source>
        <dbReference type="PROSITE" id="PS50011"/>
    </source>
</evidence>
<evidence type="ECO:0000313" key="7">
    <source>
        <dbReference type="EMBL" id="CAK9003222.1"/>
    </source>
</evidence>
<dbReference type="PROSITE" id="PS00107">
    <property type="entry name" value="PROTEIN_KINASE_ATP"/>
    <property type="match status" value="1"/>
</dbReference>
<reference evidence="7 8" key="1">
    <citation type="submission" date="2024-02" db="EMBL/GenBank/DDBJ databases">
        <authorList>
            <person name="Chen Y."/>
            <person name="Shah S."/>
            <person name="Dougan E. K."/>
            <person name="Thang M."/>
            <person name="Chan C."/>
        </authorList>
    </citation>
    <scope>NUCLEOTIDE SEQUENCE [LARGE SCALE GENOMIC DNA]</scope>
</reference>
<evidence type="ECO:0000256" key="1">
    <source>
        <dbReference type="ARBA" id="ARBA00012513"/>
    </source>
</evidence>
<dbReference type="EC" id="2.7.11.1" evidence="1"/>
<evidence type="ECO:0000256" key="3">
    <source>
        <dbReference type="ARBA" id="ARBA00022840"/>
    </source>
</evidence>
<dbReference type="InterPro" id="IPR011009">
    <property type="entry name" value="Kinase-like_dom_sf"/>
</dbReference>
<gene>
    <name evidence="7" type="ORF">SCF082_LOCUS7642</name>
</gene>
<sequence>MEGGYSADTSTKWPSNADGYTLLSRIGHGAFATVYKAKVNSGPAASSEVAVKVIELEEFADSSLEEIRRELQMMKMCRHENVIAYHVAFPAKRQMWLVMPLLEGGSCAYVMRATGGQSMGFEDESVISYILREVAKAVKYFHDNMQIHRDLKAGNILLSLDARVFLSDFGVAAPLRDDKKRQTFVGTPCWMAPEVLEQTHGYDYKADIWSYGITGIELATGEAPYQRMHPLKVMKIIIEKDPPKANRKLSHLFLDLIEMCLQKDPKKRPTMEEVCARNAKFFRTADAEPLKKLLSRLPPLDQRIPPLPKARVEEKEPQESNHREALLQPMIIDKAICIAGPADASALLEGEGLIVAAGPSMSSVVLSRLRLRVAHGGCALLLAGGCSVERCEVDTAGMGIGIEVASHRDVRVLRCVVRDCEVGISVAGAAAALLEGTHIERCKCGLSLTGLDVKEGWCDVLEPLATASLTLNEVDLKLRGWSVQDQAGAVRQAPAGEEISLSGWPLEQCNVVVPTDGGPVVLHINGGKVNATLWDDEAEAEEDGSVPQDDSFHELDISGLP</sequence>
<dbReference type="SMART" id="SM00220">
    <property type="entry name" value="S_TKc"/>
    <property type="match status" value="1"/>
</dbReference>
<keyword evidence="2 4" id="KW-0547">Nucleotide-binding</keyword>
<evidence type="ECO:0000256" key="2">
    <source>
        <dbReference type="ARBA" id="ARBA00022741"/>
    </source>
</evidence>
<dbReference type="PANTHER" id="PTHR48012">
    <property type="entry name" value="STERILE20-LIKE KINASE, ISOFORM B-RELATED"/>
    <property type="match status" value="1"/>
</dbReference>